<dbReference type="GO" id="GO:0046872">
    <property type="term" value="F:metal ion binding"/>
    <property type="evidence" value="ECO:0007669"/>
    <property type="project" value="UniProtKB-KW"/>
</dbReference>
<dbReference type="CDD" id="cd08352">
    <property type="entry name" value="VOC_Bs_YwkD_like"/>
    <property type="match status" value="1"/>
</dbReference>
<dbReference type="Gene3D" id="3.10.180.10">
    <property type="entry name" value="2,3-Dihydroxybiphenyl 1,2-Dioxygenase, domain 1"/>
    <property type="match status" value="1"/>
</dbReference>
<dbReference type="NCBIfam" id="NF008551">
    <property type="entry name" value="PRK11478.1"/>
    <property type="match status" value="1"/>
</dbReference>
<dbReference type="PANTHER" id="PTHR36113:SF6">
    <property type="entry name" value="FOSFOMYCIN RESISTANCE PROTEIN FOSX"/>
    <property type="match status" value="1"/>
</dbReference>
<dbReference type="AlphaFoldDB" id="M8CTH5"/>
<dbReference type="GO" id="GO:0051213">
    <property type="term" value="F:dioxygenase activity"/>
    <property type="evidence" value="ECO:0007669"/>
    <property type="project" value="UniProtKB-KW"/>
</dbReference>
<proteinExistence type="predicted"/>
<dbReference type="Proteomes" id="UP000012085">
    <property type="component" value="Unassembled WGS sequence"/>
</dbReference>
<comment type="caution">
    <text evidence="3">The sequence shown here is derived from an EMBL/GenBank/DDBJ whole genome shotgun (WGS) entry which is preliminary data.</text>
</comment>
<feature type="domain" description="VOC" evidence="2">
    <location>
        <begin position="4"/>
        <end position="126"/>
    </location>
</feature>
<keyword evidence="1" id="KW-0479">Metal-binding</keyword>
<dbReference type="Pfam" id="PF00903">
    <property type="entry name" value="Glyoxalase"/>
    <property type="match status" value="1"/>
</dbReference>
<dbReference type="SUPFAM" id="SSF54593">
    <property type="entry name" value="Glyoxalase/Bleomycin resistance protein/Dihydroxybiphenyl dioxygenase"/>
    <property type="match status" value="1"/>
</dbReference>
<dbReference type="InterPro" id="IPR051332">
    <property type="entry name" value="Fosfomycin_Res_Enzymes"/>
</dbReference>
<evidence type="ECO:0000313" key="3">
    <source>
        <dbReference type="EMBL" id="EMT44833.1"/>
    </source>
</evidence>
<dbReference type="PATRIC" id="fig|1297581.3.peg.2677"/>
<dbReference type="InterPro" id="IPR037523">
    <property type="entry name" value="VOC_core"/>
</dbReference>
<reference evidence="3 4" key="2">
    <citation type="journal article" date="2015" name="Genome Announc.">
        <title>Genome Sequence of Anoxybacillus flavithermus Strain AK1, a Thermophile Isolated from a Hot Spring in Saudi Arabia.</title>
        <authorList>
            <person name="Khalil A."/>
            <person name="Sivakumar N."/>
            <person name="Qarawi S."/>
        </authorList>
    </citation>
    <scope>NUCLEOTIDE SEQUENCE [LARGE SCALE GENOMIC DNA]</scope>
    <source>
        <strain evidence="3 4">AK1</strain>
    </source>
</reference>
<organism evidence="3 4">
    <name type="scientific">Anoxybacillus flavithermus AK1</name>
    <dbReference type="NCBI Taxonomy" id="1297581"/>
    <lineage>
        <taxon>Bacteria</taxon>
        <taxon>Bacillati</taxon>
        <taxon>Bacillota</taxon>
        <taxon>Bacilli</taxon>
        <taxon>Bacillales</taxon>
        <taxon>Anoxybacillaceae</taxon>
        <taxon>Anoxybacillus</taxon>
    </lineage>
</organism>
<dbReference type="PANTHER" id="PTHR36113">
    <property type="entry name" value="LYASE, PUTATIVE-RELATED-RELATED"/>
    <property type="match status" value="1"/>
</dbReference>
<evidence type="ECO:0000256" key="1">
    <source>
        <dbReference type="ARBA" id="ARBA00022723"/>
    </source>
</evidence>
<sequence>MFTKLHHIAVICSDYHRSKHFYTNILQLPIIHEQYRADKKSYKLDLQLGDIQLELFSFETPPKRQSYPEACGLRHLAFAVDNIEEAIAYLRGHRIEVEAIRIDPLTGKKFTFFHDPDQLPIELYEK</sequence>
<dbReference type="RefSeq" id="WP_004577700.1">
    <property type="nucleotide sequence ID" value="NZ_APCD01000037.1"/>
</dbReference>
<dbReference type="PROSITE" id="PS51819">
    <property type="entry name" value="VOC"/>
    <property type="match status" value="1"/>
</dbReference>
<keyword evidence="3" id="KW-0223">Dioxygenase</keyword>
<accession>M8CTH5</accession>
<protein>
    <submittedName>
        <fullName evidence="3">Glyoxalase/bleomycin resistance protein/dioxygenase</fullName>
    </submittedName>
</protein>
<evidence type="ECO:0000313" key="4">
    <source>
        <dbReference type="Proteomes" id="UP000012085"/>
    </source>
</evidence>
<gene>
    <name evidence="3" type="ORF">H919_13275</name>
</gene>
<reference evidence="3 4" key="1">
    <citation type="submission" date="2013-03" db="EMBL/GenBank/DDBJ databases">
        <title>Assembly of a new bacterial strain Anoxybacillus flavithermus AK1.</title>
        <authorList>
            <person name="Rajan I."/>
            <person name="PoliReddy D."/>
            <person name="Sugumar T."/>
            <person name="Rathinam K."/>
            <person name="Alqarawi S."/>
            <person name="Khalil A.B."/>
            <person name="Sivakumar N."/>
        </authorList>
    </citation>
    <scope>NUCLEOTIDE SEQUENCE [LARGE SCALE GENOMIC DNA]</scope>
    <source>
        <strain evidence="3 4">AK1</strain>
    </source>
</reference>
<dbReference type="InterPro" id="IPR037478">
    <property type="entry name" value="YwkD-like_dom"/>
</dbReference>
<dbReference type="InterPro" id="IPR029068">
    <property type="entry name" value="Glyas_Bleomycin-R_OHBP_Dase"/>
</dbReference>
<name>M8CTH5_9BACL</name>
<keyword evidence="3" id="KW-0560">Oxidoreductase</keyword>
<dbReference type="InterPro" id="IPR004360">
    <property type="entry name" value="Glyas_Fos-R_dOase_dom"/>
</dbReference>
<dbReference type="EMBL" id="APCD01000037">
    <property type="protein sequence ID" value="EMT44833.1"/>
    <property type="molecule type" value="Genomic_DNA"/>
</dbReference>
<evidence type="ECO:0000259" key="2">
    <source>
        <dbReference type="PROSITE" id="PS51819"/>
    </source>
</evidence>